<dbReference type="GO" id="GO:0005886">
    <property type="term" value="C:plasma membrane"/>
    <property type="evidence" value="ECO:0007669"/>
    <property type="project" value="UniProtKB-SubCell"/>
</dbReference>
<dbReference type="GO" id="GO:0071973">
    <property type="term" value="P:bacterial-type flagellum-dependent cell motility"/>
    <property type="evidence" value="ECO:0007669"/>
    <property type="project" value="InterPro"/>
</dbReference>
<keyword evidence="9" id="KW-0472">Membrane</keyword>
<evidence type="ECO:0000313" key="12">
    <source>
        <dbReference type="EMBL" id="MQL51431.1"/>
    </source>
</evidence>
<keyword evidence="6" id="KW-0145">Chemotaxis</keyword>
<dbReference type="GO" id="GO:0009288">
    <property type="term" value="C:bacterial-type flagellum"/>
    <property type="evidence" value="ECO:0007669"/>
    <property type="project" value="InterPro"/>
</dbReference>
<protein>
    <recommendedName>
        <fullName evidence="3">Flagellar FliJ protein</fullName>
    </recommendedName>
</protein>
<evidence type="ECO:0000256" key="2">
    <source>
        <dbReference type="ARBA" id="ARBA00010004"/>
    </source>
</evidence>
<evidence type="ECO:0000256" key="3">
    <source>
        <dbReference type="ARBA" id="ARBA00020392"/>
    </source>
</evidence>
<evidence type="ECO:0000256" key="7">
    <source>
        <dbReference type="ARBA" id="ARBA00022795"/>
    </source>
</evidence>
<keyword evidence="12" id="KW-0282">Flagellum</keyword>
<keyword evidence="8" id="KW-0653">Protein transport</keyword>
<dbReference type="GO" id="GO:0044781">
    <property type="term" value="P:bacterial-type flagellum organization"/>
    <property type="evidence" value="ECO:0007669"/>
    <property type="project" value="UniProtKB-KW"/>
</dbReference>
<accession>A0A6N7INA4</accession>
<evidence type="ECO:0000256" key="10">
    <source>
        <dbReference type="ARBA" id="ARBA00023225"/>
    </source>
</evidence>
<comment type="subcellular location">
    <subcellularLocation>
        <location evidence="1">Cell membrane</location>
        <topology evidence="1">Peripheral membrane protein</topology>
        <orientation evidence="1">Cytoplasmic side</orientation>
    </subcellularLocation>
</comment>
<name>A0A6N7INA4_9FIRM</name>
<organism evidence="12 13">
    <name type="scientific">Desulfofundulus thermobenzoicus</name>
    <dbReference type="NCBI Taxonomy" id="29376"/>
    <lineage>
        <taxon>Bacteria</taxon>
        <taxon>Bacillati</taxon>
        <taxon>Bacillota</taxon>
        <taxon>Clostridia</taxon>
        <taxon>Eubacteriales</taxon>
        <taxon>Peptococcaceae</taxon>
        <taxon>Desulfofundulus</taxon>
    </lineage>
</organism>
<dbReference type="NCBIfam" id="TIGR02473">
    <property type="entry name" value="flagell_FliJ"/>
    <property type="match status" value="1"/>
</dbReference>
<sequence length="167" mass="20303">MNNRHICYPNTSNKPDFARGVHMRRFNFRLQPVLQLREQREEQALLAHSRARQEYLNRLEELNRTSSLLEKSFEQCCMGTLQPEEELHLLLWRELLIQDRDRRREEVHRAGQKLDECRAEALHARRDRMILQKLRERQLHAHTLMENRAEQRETDEMGLLTVLFHRE</sequence>
<evidence type="ECO:0000256" key="5">
    <source>
        <dbReference type="ARBA" id="ARBA00022475"/>
    </source>
</evidence>
<dbReference type="EMBL" id="WHYR01000007">
    <property type="protein sequence ID" value="MQL51431.1"/>
    <property type="molecule type" value="Genomic_DNA"/>
</dbReference>
<evidence type="ECO:0000256" key="8">
    <source>
        <dbReference type="ARBA" id="ARBA00022927"/>
    </source>
</evidence>
<keyword evidence="13" id="KW-1185">Reference proteome</keyword>
<evidence type="ECO:0000256" key="9">
    <source>
        <dbReference type="ARBA" id="ARBA00023136"/>
    </source>
</evidence>
<keyword evidence="4" id="KW-0813">Transport</keyword>
<keyword evidence="12" id="KW-0966">Cell projection</keyword>
<dbReference type="OrthoDB" id="1727315at2"/>
<dbReference type="GO" id="GO:0006935">
    <property type="term" value="P:chemotaxis"/>
    <property type="evidence" value="ECO:0007669"/>
    <property type="project" value="UniProtKB-KW"/>
</dbReference>
<dbReference type="AlphaFoldDB" id="A0A6N7INA4"/>
<evidence type="ECO:0000313" key="13">
    <source>
        <dbReference type="Proteomes" id="UP000441717"/>
    </source>
</evidence>
<keyword evidence="10" id="KW-1006">Bacterial flagellum protein export</keyword>
<comment type="similarity">
    <text evidence="2">Belongs to the FliJ family.</text>
</comment>
<keyword evidence="7" id="KW-1005">Bacterial flagellum biogenesis</keyword>
<feature type="coiled-coil region" evidence="11">
    <location>
        <begin position="45"/>
        <end position="72"/>
    </location>
</feature>
<proteinExistence type="inferred from homology"/>
<dbReference type="Pfam" id="PF02050">
    <property type="entry name" value="FliJ"/>
    <property type="match status" value="1"/>
</dbReference>
<gene>
    <name evidence="12" type="primary">fliJ</name>
    <name evidence="12" type="ORF">GFC01_03965</name>
</gene>
<dbReference type="Gene3D" id="1.10.287.1700">
    <property type="match status" value="1"/>
</dbReference>
<dbReference type="Proteomes" id="UP000441717">
    <property type="component" value="Unassembled WGS sequence"/>
</dbReference>
<keyword evidence="5" id="KW-1003">Cell membrane</keyword>
<dbReference type="GO" id="GO:0015031">
    <property type="term" value="P:protein transport"/>
    <property type="evidence" value="ECO:0007669"/>
    <property type="project" value="UniProtKB-KW"/>
</dbReference>
<reference evidence="12 13" key="1">
    <citation type="submission" date="2019-10" db="EMBL/GenBank/DDBJ databases">
        <title>Comparative genomics of sulfur disproportionating microorganisms.</title>
        <authorList>
            <person name="Ward L.M."/>
            <person name="Bertran E."/>
            <person name="Johnston D."/>
        </authorList>
    </citation>
    <scope>NUCLEOTIDE SEQUENCE [LARGE SCALE GENOMIC DNA]</scope>
    <source>
        <strain evidence="12 13">DSM 14055</strain>
    </source>
</reference>
<comment type="caution">
    <text evidence="12">The sequence shown here is derived from an EMBL/GenBank/DDBJ whole genome shotgun (WGS) entry which is preliminary data.</text>
</comment>
<keyword evidence="11" id="KW-0175">Coiled coil</keyword>
<evidence type="ECO:0000256" key="4">
    <source>
        <dbReference type="ARBA" id="ARBA00022448"/>
    </source>
</evidence>
<evidence type="ECO:0000256" key="11">
    <source>
        <dbReference type="SAM" id="Coils"/>
    </source>
</evidence>
<evidence type="ECO:0000256" key="6">
    <source>
        <dbReference type="ARBA" id="ARBA00022500"/>
    </source>
</evidence>
<dbReference type="InterPro" id="IPR012823">
    <property type="entry name" value="Flagell_FliJ"/>
</dbReference>
<keyword evidence="12" id="KW-0969">Cilium</keyword>
<dbReference type="InterPro" id="IPR053716">
    <property type="entry name" value="Flag_assembly_chemotaxis_eff"/>
</dbReference>
<evidence type="ECO:0000256" key="1">
    <source>
        <dbReference type="ARBA" id="ARBA00004413"/>
    </source>
</evidence>